<accession>A0ABN2T6Q1</accession>
<evidence type="ECO:0000256" key="1">
    <source>
        <dbReference type="ARBA" id="ARBA00001274"/>
    </source>
</evidence>
<dbReference type="EMBL" id="BAAANO010000004">
    <property type="protein sequence ID" value="GAA1999622.1"/>
    <property type="molecule type" value="Genomic_DNA"/>
</dbReference>
<dbReference type="SUPFAM" id="SSF53686">
    <property type="entry name" value="Tryptophan synthase beta subunit-like PLP-dependent enzymes"/>
    <property type="match status" value="1"/>
</dbReference>
<evidence type="ECO:0000256" key="10">
    <source>
        <dbReference type="ARBA" id="ARBA00023304"/>
    </source>
</evidence>
<keyword evidence="7 12" id="KW-0412">Isoleucine biosynthesis</keyword>
<evidence type="ECO:0000256" key="9">
    <source>
        <dbReference type="ARBA" id="ARBA00023239"/>
    </source>
</evidence>
<evidence type="ECO:0000256" key="12">
    <source>
        <dbReference type="RuleBase" id="RU362012"/>
    </source>
</evidence>
<evidence type="ECO:0000259" key="13">
    <source>
        <dbReference type="PROSITE" id="PS51672"/>
    </source>
</evidence>
<evidence type="ECO:0000313" key="14">
    <source>
        <dbReference type="EMBL" id="GAA1999622.1"/>
    </source>
</evidence>
<dbReference type="InterPro" id="IPR036052">
    <property type="entry name" value="TrpB-like_PALP_sf"/>
</dbReference>
<keyword evidence="10 12" id="KW-0100">Branched-chain amino acid biosynthesis</keyword>
<comment type="pathway">
    <text evidence="3 12">Amino-acid biosynthesis; L-isoleucine biosynthesis; 2-oxobutanoate from L-threonine: step 1/1.</text>
</comment>
<dbReference type="NCBIfam" id="TIGR02079">
    <property type="entry name" value="THD1"/>
    <property type="match status" value="1"/>
</dbReference>
<dbReference type="InterPro" id="IPR001721">
    <property type="entry name" value="TD_ACT-like"/>
</dbReference>
<keyword evidence="9 12" id="KW-0456">Lyase</keyword>
<dbReference type="PROSITE" id="PS00165">
    <property type="entry name" value="DEHYDRATASE_SER_THR"/>
    <property type="match status" value="1"/>
</dbReference>
<evidence type="ECO:0000313" key="15">
    <source>
        <dbReference type="Proteomes" id="UP001500755"/>
    </source>
</evidence>
<evidence type="ECO:0000256" key="2">
    <source>
        <dbReference type="ARBA" id="ARBA00001933"/>
    </source>
</evidence>
<dbReference type="EC" id="4.3.1.19" evidence="12"/>
<feature type="domain" description="ACT-like" evidence="13">
    <location>
        <begin position="349"/>
        <end position="423"/>
    </location>
</feature>
<comment type="caution">
    <text evidence="14">The sequence shown here is derived from an EMBL/GenBank/DDBJ whole genome shotgun (WGS) entry which is preliminary data.</text>
</comment>
<sequence>MFIEETTRTPSARVRTTALDVEAAAERIARSVITSPLHISERLSNTTGARVHLKREDLQSVRSYKIRGAFNFMLQLDGAERERGVVCASAGNHAQGVARACNELDITGRIFVPKTTPKQKIDRIRHFGGEDVTVVVAGSTYDDASALAKEFARESGALLVSAFDDPRTIAGQGTIAAEIKAQMPTDPDYVLVPVGGGGVLAGIASYAAVHMPRTRVIGIEPAGAASMIAALEAGAPVTLNSVDSFADGAAVRRAGDTTFGLVQDLGLDIRPIAEGAAASEMLHLYQIDGIIAEPAGALAAAAVGPLGSGAVVEVEPGASVVCLVSGGNNDISRYPEVLERSLVHEGLKHYFIVNFPQEPGALRRFLDEVLGPDDDIALFEYVKRSNRETGPAFVGITLGAPEDLAALLHRMEESPLEIEKVDQDSPLFRLFT</sequence>
<evidence type="ECO:0000256" key="3">
    <source>
        <dbReference type="ARBA" id="ARBA00004810"/>
    </source>
</evidence>
<dbReference type="PANTHER" id="PTHR48078">
    <property type="entry name" value="THREONINE DEHYDRATASE, MITOCHONDRIAL-RELATED"/>
    <property type="match status" value="1"/>
</dbReference>
<dbReference type="InterPro" id="IPR038110">
    <property type="entry name" value="TD_ACT-like_sf"/>
</dbReference>
<dbReference type="PROSITE" id="PS51672">
    <property type="entry name" value="ACT_LIKE"/>
    <property type="match status" value="1"/>
</dbReference>
<dbReference type="Proteomes" id="UP001500755">
    <property type="component" value="Unassembled WGS sequence"/>
</dbReference>
<evidence type="ECO:0000256" key="11">
    <source>
        <dbReference type="ARBA" id="ARBA00025527"/>
    </source>
</evidence>
<dbReference type="InterPro" id="IPR000634">
    <property type="entry name" value="Ser/Thr_deHydtase_PyrdxlP-BS"/>
</dbReference>
<evidence type="ECO:0000256" key="7">
    <source>
        <dbReference type="ARBA" id="ARBA00022624"/>
    </source>
</evidence>
<reference evidence="14 15" key="1">
    <citation type="journal article" date="2019" name="Int. J. Syst. Evol. Microbiol.">
        <title>The Global Catalogue of Microorganisms (GCM) 10K type strain sequencing project: providing services to taxonomists for standard genome sequencing and annotation.</title>
        <authorList>
            <consortium name="The Broad Institute Genomics Platform"/>
            <consortium name="The Broad Institute Genome Sequencing Center for Infectious Disease"/>
            <person name="Wu L."/>
            <person name="Ma J."/>
        </authorList>
    </citation>
    <scope>NUCLEOTIDE SEQUENCE [LARGE SCALE GENOMIC DNA]</scope>
    <source>
        <strain evidence="14 15">JCM 14546</strain>
    </source>
</reference>
<keyword evidence="6 12" id="KW-0028">Amino-acid biosynthesis</keyword>
<dbReference type="Pfam" id="PF00585">
    <property type="entry name" value="Thr_dehydrat_C"/>
    <property type="match status" value="1"/>
</dbReference>
<evidence type="ECO:0000256" key="5">
    <source>
        <dbReference type="ARBA" id="ARBA00011881"/>
    </source>
</evidence>
<comment type="cofactor">
    <cofactor evidence="2 12">
        <name>pyridoxal 5'-phosphate</name>
        <dbReference type="ChEBI" id="CHEBI:597326"/>
    </cofactor>
</comment>
<comment type="similarity">
    <text evidence="4 12">Belongs to the serine/threonine dehydratase family.</text>
</comment>
<evidence type="ECO:0000256" key="4">
    <source>
        <dbReference type="ARBA" id="ARBA00010869"/>
    </source>
</evidence>
<name>A0ABN2T6Q1_9MICO</name>
<dbReference type="InterPro" id="IPR001926">
    <property type="entry name" value="TrpB-like_PALP"/>
</dbReference>
<dbReference type="InterPro" id="IPR011820">
    <property type="entry name" value="IlvA"/>
</dbReference>
<comment type="function">
    <text evidence="11 12">Catalyzes the anaerobic formation of alpha-ketobutyrate and ammonia from threonine in a two-step reaction. The first step involved a dehydration of threonine and a production of enamine intermediates (aminocrotonate), which tautomerizes to its imine form (iminobutyrate). Both intermediates are unstable and short-lived. The second step is the nonenzymatic hydrolysis of the enamine/imine intermediates to form 2-ketobutyrate and free ammonia. In the low water environment of the cell, the second step is accelerated by RidA.</text>
</comment>
<proteinExistence type="inferred from homology"/>
<dbReference type="CDD" id="cd01562">
    <property type="entry name" value="Thr-dehyd"/>
    <property type="match status" value="1"/>
</dbReference>
<protein>
    <recommendedName>
        <fullName evidence="12">L-threonine dehydratase</fullName>
        <ecNumber evidence="12">4.3.1.19</ecNumber>
    </recommendedName>
    <alternativeName>
        <fullName evidence="12">Threonine deaminase</fullName>
    </alternativeName>
</protein>
<comment type="catalytic activity">
    <reaction evidence="1 12">
        <text>L-threonine = 2-oxobutanoate + NH4(+)</text>
        <dbReference type="Rhea" id="RHEA:22108"/>
        <dbReference type="ChEBI" id="CHEBI:16763"/>
        <dbReference type="ChEBI" id="CHEBI:28938"/>
        <dbReference type="ChEBI" id="CHEBI:57926"/>
        <dbReference type="EC" id="4.3.1.19"/>
    </reaction>
</comment>
<dbReference type="Gene3D" id="3.40.50.1100">
    <property type="match status" value="2"/>
</dbReference>
<dbReference type="Gene3D" id="3.40.1020.10">
    <property type="entry name" value="Biosynthetic Threonine Deaminase, Domain 3"/>
    <property type="match status" value="1"/>
</dbReference>
<dbReference type="PANTHER" id="PTHR48078:SF11">
    <property type="entry name" value="THREONINE DEHYDRATASE, MITOCHONDRIAL"/>
    <property type="match status" value="1"/>
</dbReference>
<dbReference type="Pfam" id="PF00291">
    <property type="entry name" value="PALP"/>
    <property type="match status" value="1"/>
</dbReference>
<gene>
    <name evidence="12 14" type="primary">ilvA</name>
    <name evidence="14" type="ORF">GCM10009755_04040</name>
</gene>
<organism evidence="14 15">
    <name type="scientific">Brevibacterium samyangense</name>
    <dbReference type="NCBI Taxonomy" id="366888"/>
    <lineage>
        <taxon>Bacteria</taxon>
        <taxon>Bacillati</taxon>
        <taxon>Actinomycetota</taxon>
        <taxon>Actinomycetes</taxon>
        <taxon>Micrococcales</taxon>
        <taxon>Brevibacteriaceae</taxon>
        <taxon>Brevibacterium</taxon>
    </lineage>
</organism>
<dbReference type="NCBIfam" id="NF006390">
    <property type="entry name" value="PRK08639.1"/>
    <property type="match status" value="1"/>
</dbReference>
<dbReference type="InterPro" id="IPR050147">
    <property type="entry name" value="Ser/Thr_Dehydratase"/>
</dbReference>
<evidence type="ECO:0000256" key="8">
    <source>
        <dbReference type="ARBA" id="ARBA00022898"/>
    </source>
</evidence>
<keyword evidence="8 12" id="KW-0663">Pyridoxal phosphate</keyword>
<evidence type="ECO:0000256" key="6">
    <source>
        <dbReference type="ARBA" id="ARBA00022605"/>
    </source>
</evidence>
<keyword evidence="15" id="KW-1185">Reference proteome</keyword>
<dbReference type="RefSeq" id="WP_344306579.1">
    <property type="nucleotide sequence ID" value="NZ_BAAANO010000004.1"/>
</dbReference>
<comment type="subunit">
    <text evidence="5 12">Homotetramer.</text>
</comment>